<evidence type="ECO:0000256" key="1">
    <source>
        <dbReference type="SAM" id="Phobius"/>
    </source>
</evidence>
<evidence type="ECO:0000313" key="2">
    <source>
        <dbReference type="EMBL" id="GAA5045393.1"/>
    </source>
</evidence>
<gene>
    <name evidence="2" type="ORF">GCM10025751_13300</name>
</gene>
<keyword evidence="1" id="KW-1133">Transmembrane helix</keyword>
<feature type="transmembrane region" description="Helical" evidence="1">
    <location>
        <begin position="90"/>
        <end position="113"/>
    </location>
</feature>
<comment type="caution">
    <text evidence="2">The sequence shown here is derived from an EMBL/GenBank/DDBJ whole genome shotgun (WGS) entry which is preliminary data.</text>
</comment>
<organism evidence="2 3">
    <name type="scientific">Haladaptatus pallidirubidus</name>
    <dbReference type="NCBI Taxonomy" id="1008152"/>
    <lineage>
        <taxon>Archaea</taxon>
        <taxon>Methanobacteriati</taxon>
        <taxon>Methanobacteriota</taxon>
        <taxon>Stenosarchaea group</taxon>
        <taxon>Halobacteria</taxon>
        <taxon>Halobacteriales</taxon>
        <taxon>Haladaptataceae</taxon>
        <taxon>Haladaptatus</taxon>
    </lineage>
</organism>
<evidence type="ECO:0008006" key="4">
    <source>
        <dbReference type="Google" id="ProtNLM"/>
    </source>
</evidence>
<accession>A0AAV3UDV0</accession>
<keyword evidence="1" id="KW-0812">Transmembrane</keyword>
<evidence type="ECO:0000313" key="3">
    <source>
        <dbReference type="Proteomes" id="UP001501729"/>
    </source>
</evidence>
<feature type="transmembrane region" description="Helical" evidence="1">
    <location>
        <begin position="125"/>
        <end position="147"/>
    </location>
</feature>
<feature type="transmembrane region" description="Helical" evidence="1">
    <location>
        <begin position="12"/>
        <end position="30"/>
    </location>
</feature>
<dbReference type="EMBL" id="BAABKX010000001">
    <property type="protein sequence ID" value="GAA5045393.1"/>
    <property type="molecule type" value="Genomic_DNA"/>
</dbReference>
<name>A0AAV3UDV0_9EURY</name>
<dbReference type="RefSeq" id="WP_227776116.1">
    <property type="nucleotide sequence ID" value="NZ_BAABKX010000001.1"/>
</dbReference>
<reference evidence="2 3" key="1">
    <citation type="journal article" date="2019" name="Int. J. Syst. Evol. Microbiol.">
        <title>The Global Catalogue of Microorganisms (GCM) 10K type strain sequencing project: providing services to taxonomists for standard genome sequencing and annotation.</title>
        <authorList>
            <consortium name="The Broad Institute Genomics Platform"/>
            <consortium name="The Broad Institute Genome Sequencing Center for Infectious Disease"/>
            <person name="Wu L."/>
            <person name="Ma J."/>
        </authorList>
    </citation>
    <scope>NUCLEOTIDE SEQUENCE [LARGE SCALE GENOMIC DNA]</scope>
    <source>
        <strain evidence="2 3">JCM 17504</strain>
    </source>
</reference>
<feature type="transmembrane region" description="Helical" evidence="1">
    <location>
        <begin position="50"/>
        <end position="69"/>
    </location>
</feature>
<dbReference type="AlphaFoldDB" id="A0AAV3UDV0"/>
<sequence length="157" mass="16250">MPSSLDKPAAQNWGTVLAFAVGICYFSVFSTPDTGVSSLGPLGLVGTDKWYHAIGYGVLATLLAIALSGRVDESNRPGEANRANESNRTNWATSAIAVALVAIAGATGFGILIEIAQTFVPVRHGGIGDATANAFGATVAVTIRFLVARRDEGDLRS</sequence>
<keyword evidence="1" id="KW-0472">Membrane</keyword>
<keyword evidence="3" id="KW-1185">Reference proteome</keyword>
<protein>
    <recommendedName>
        <fullName evidence="4">VanZ like family protein</fullName>
    </recommendedName>
</protein>
<proteinExistence type="predicted"/>
<dbReference type="GeneID" id="68611914"/>
<dbReference type="Proteomes" id="UP001501729">
    <property type="component" value="Unassembled WGS sequence"/>
</dbReference>